<proteinExistence type="inferred from homology"/>
<reference evidence="7" key="2">
    <citation type="submission" date="2016-02" db="EMBL/GenBank/DDBJ databases">
        <title>Draft genome sequence of five rapidly growing Mycobacterium species.</title>
        <authorList>
            <person name="Katahira K."/>
            <person name="Gotou Y."/>
            <person name="Iida K."/>
            <person name="Ogura Y."/>
            <person name="Hayashi T."/>
        </authorList>
    </citation>
    <scope>NUCLEOTIDE SEQUENCE [LARGE SCALE GENOMIC DNA]</scope>
    <source>
        <strain evidence="7">JCM15298</strain>
    </source>
</reference>
<dbReference type="InterPro" id="IPR004147">
    <property type="entry name" value="ABC1_dom"/>
</dbReference>
<evidence type="ECO:0000259" key="5">
    <source>
        <dbReference type="Pfam" id="PF03109"/>
    </source>
</evidence>
<keyword evidence="2" id="KW-0808">Transferase</keyword>
<dbReference type="RefSeq" id="WP_084395110.1">
    <property type="nucleotide sequence ID" value="NZ_BCSY01000036.1"/>
</dbReference>
<dbReference type="AlphaFoldDB" id="A0A100WBY9"/>
<reference evidence="7" key="1">
    <citation type="journal article" date="2016" name="Genome Announc.">
        <title>Draft Genome Sequences of Five Rapidly Growing Mycobacterium Species, M. thermoresistibile, M. fortuitum subsp. acetamidolyticum, M. canariasense, M. brisbanense, and M. novocastrense.</title>
        <authorList>
            <person name="Katahira K."/>
            <person name="Ogura Y."/>
            <person name="Gotoh Y."/>
            <person name="Hayashi T."/>
        </authorList>
    </citation>
    <scope>NUCLEOTIDE SEQUENCE [LARGE SCALE GENOMIC DNA]</scope>
    <source>
        <strain evidence="7">JCM15298</strain>
    </source>
</reference>
<feature type="domain" description="ABC1 atypical kinase-like" evidence="5">
    <location>
        <begin position="96"/>
        <end position="341"/>
    </location>
</feature>
<dbReference type="Proteomes" id="UP000069443">
    <property type="component" value="Unassembled WGS sequence"/>
</dbReference>
<dbReference type="PANTHER" id="PTHR43851">
    <property type="match status" value="1"/>
</dbReference>
<dbReference type="SUPFAM" id="SSF56112">
    <property type="entry name" value="Protein kinase-like (PK-like)"/>
    <property type="match status" value="1"/>
</dbReference>
<dbReference type="GO" id="GO:0005524">
    <property type="term" value="F:ATP binding"/>
    <property type="evidence" value="ECO:0007669"/>
    <property type="project" value="UniProtKB-KW"/>
</dbReference>
<evidence type="ECO:0000313" key="7">
    <source>
        <dbReference type="Proteomes" id="UP000069443"/>
    </source>
</evidence>
<evidence type="ECO:0000256" key="3">
    <source>
        <dbReference type="ARBA" id="ARBA00022741"/>
    </source>
</evidence>
<comment type="caution">
    <text evidence="6">The sequence shown here is derived from an EMBL/GenBank/DDBJ whole genome shotgun (WGS) entry which is preliminary data.</text>
</comment>
<protein>
    <recommendedName>
        <fullName evidence="5">ABC1 atypical kinase-like domain-containing protein</fullName>
    </recommendedName>
</protein>
<dbReference type="Pfam" id="PF03109">
    <property type="entry name" value="ABC1"/>
    <property type="match status" value="1"/>
</dbReference>
<gene>
    <name evidence="6" type="ORF">RMCC_2297</name>
</gene>
<accession>A0A100WBY9</accession>
<dbReference type="InterPro" id="IPR034646">
    <property type="entry name" value="ADCK3_dom"/>
</dbReference>
<dbReference type="PANTHER" id="PTHR43851:SF3">
    <property type="entry name" value="COENZYME Q8"/>
    <property type="match status" value="1"/>
</dbReference>
<dbReference type="STRING" id="228230.RMCC_2297"/>
<keyword evidence="3" id="KW-0547">Nucleotide-binding</keyword>
<evidence type="ECO:0000256" key="4">
    <source>
        <dbReference type="ARBA" id="ARBA00022840"/>
    </source>
</evidence>
<comment type="similarity">
    <text evidence="1">Belongs to the protein kinase superfamily. ADCK protein kinase family.</text>
</comment>
<sequence>MPGSDRAVPRGRVRRTMPVAGFTARAAGGRVVATLREKAGDTGAVERFHERTAQRYVELLGHSKGVLMKAGQLMSMVDAAAIGAGELSPYQEALTRLQAGAPPMDSALAHRVLETELGRPAGELFAEFDSEPMAAASIGQVHRAVLHDGRRVAVKIQYPGVAQAIRDDLSNTELLSTVFRFAAGAAGTLGAALPDIGEAAAEISARISEELDYRQEAAHITAFADLYRGHPFIRVPDVIPEASGDRVLTMTYLHGLDWAAAQNATQDLKNTWAEVISRFSTGSYRHANLFHADPHPGNYRFGTDGTVGFLDFGCVKVLTERTRRMIVTMLQAAITGRKDELRASMVESGFFAEDSTLTADDAHAWYAGVVHELIGPQPATYTEQASARAIEYLVDVRASDHPLRRMSVPPDFVFFSRLNLSMNAIFTTLHATFNARDSVDDMDGLAEPTSDLGRRHVAWVRERGLPFGLDHHDQR</sequence>
<evidence type="ECO:0000256" key="2">
    <source>
        <dbReference type="ARBA" id="ARBA00022679"/>
    </source>
</evidence>
<name>A0A100WBY9_MYCCR</name>
<organism evidence="6 7">
    <name type="scientific">Mycolicibacterium canariasense</name>
    <name type="common">Mycobacterium canariasense</name>
    <dbReference type="NCBI Taxonomy" id="228230"/>
    <lineage>
        <taxon>Bacteria</taxon>
        <taxon>Bacillati</taxon>
        <taxon>Actinomycetota</taxon>
        <taxon>Actinomycetes</taxon>
        <taxon>Mycobacteriales</taxon>
        <taxon>Mycobacteriaceae</taxon>
        <taxon>Mycolicibacterium</taxon>
    </lineage>
</organism>
<evidence type="ECO:0000256" key="1">
    <source>
        <dbReference type="ARBA" id="ARBA00009670"/>
    </source>
</evidence>
<dbReference type="GO" id="GO:0016740">
    <property type="term" value="F:transferase activity"/>
    <property type="evidence" value="ECO:0007669"/>
    <property type="project" value="UniProtKB-KW"/>
</dbReference>
<evidence type="ECO:0000313" key="6">
    <source>
        <dbReference type="EMBL" id="GAS95331.1"/>
    </source>
</evidence>
<keyword evidence="4" id="KW-0067">ATP-binding</keyword>
<dbReference type="OrthoDB" id="9795390at2"/>
<dbReference type="EMBL" id="BCSY01000036">
    <property type="protein sequence ID" value="GAS95331.1"/>
    <property type="molecule type" value="Genomic_DNA"/>
</dbReference>
<dbReference type="InterPro" id="IPR011009">
    <property type="entry name" value="Kinase-like_dom_sf"/>
</dbReference>
<dbReference type="CDD" id="cd13970">
    <property type="entry name" value="ABC1_ADCK3"/>
    <property type="match status" value="1"/>
</dbReference>
<keyword evidence="7" id="KW-1185">Reference proteome</keyword>
<dbReference type="InterPro" id="IPR051409">
    <property type="entry name" value="Atypical_kinase_ADCK"/>
</dbReference>